<dbReference type="Proteomes" id="UP000594262">
    <property type="component" value="Unplaced"/>
</dbReference>
<proteinExistence type="predicted"/>
<feature type="compositionally biased region" description="Polar residues" evidence="1">
    <location>
        <begin position="135"/>
        <end position="150"/>
    </location>
</feature>
<organism evidence="2 3">
    <name type="scientific">Clytia hemisphaerica</name>
    <dbReference type="NCBI Taxonomy" id="252671"/>
    <lineage>
        <taxon>Eukaryota</taxon>
        <taxon>Metazoa</taxon>
        <taxon>Cnidaria</taxon>
        <taxon>Hydrozoa</taxon>
        <taxon>Hydroidolina</taxon>
        <taxon>Leptothecata</taxon>
        <taxon>Obeliida</taxon>
        <taxon>Clytiidae</taxon>
        <taxon>Clytia</taxon>
    </lineage>
</organism>
<accession>A0A7M5XNI0</accession>
<feature type="compositionally biased region" description="Low complexity" evidence="1">
    <location>
        <begin position="151"/>
        <end position="165"/>
    </location>
</feature>
<feature type="region of interest" description="Disordered" evidence="1">
    <location>
        <begin position="273"/>
        <end position="292"/>
    </location>
</feature>
<evidence type="ECO:0000256" key="1">
    <source>
        <dbReference type="SAM" id="MobiDB-lite"/>
    </source>
</evidence>
<feature type="compositionally biased region" description="Low complexity" evidence="1">
    <location>
        <begin position="100"/>
        <end position="120"/>
    </location>
</feature>
<evidence type="ECO:0008006" key="4">
    <source>
        <dbReference type="Google" id="ProtNLM"/>
    </source>
</evidence>
<feature type="region of interest" description="Disordered" evidence="1">
    <location>
        <begin position="71"/>
        <end position="168"/>
    </location>
</feature>
<evidence type="ECO:0000313" key="2">
    <source>
        <dbReference type="EnsemblMetazoa" id="CLYHEMP025421.1"/>
    </source>
</evidence>
<keyword evidence="3" id="KW-1185">Reference proteome</keyword>
<reference evidence="2" key="1">
    <citation type="submission" date="2021-01" db="UniProtKB">
        <authorList>
            <consortium name="EnsemblMetazoa"/>
        </authorList>
    </citation>
    <scope>IDENTIFICATION</scope>
</reference>
<feature type="compositionally biased region" description="Low complexity" evidence="1">
    <location>
        <begin position="71"/>
        <end position="82"/>
    </location>
</feature>
<sequence>QTMLVPDIVSAIEKLNHFVGGDKVVEESLGRSFSNDEPLLPTNQQSMGCISPLSRNSLKAKSYFLTPKLKATTSTPKTTPSSINKSNKTASLISSPVNKPVQTSSSVVSKSIQTSSSVSKPIKKLSSVSKPIEKSPSTLSKPIQIATSDHNSIPTTSNNPSNETSAGLKQLGDCTPHIFLTDMEMTRIRAKTNNMASWRKFVNLILGLKFTKEELKKSSALGLPDKKTGRVRPALNPFIINELSTYTTRRWPFGSAGGCRETDVTKVINVKCNTARKPPASKKSNADDEAEE</sequence>
<feature type="compositionally biased region" description="Polar residues" evidence="1">
    <location>
        <begin position="83"/>
        <end position="97"/>
    </location>
</feature>
<dbReference type="AlphaFoldDB" id="A0A7M5XNI0"/>
<dbReference type="EnsemblMetazoa" id="CLYHEMT025421.1">
    <property type="protein sequence ID" value="CLYHEMP025421.1"/>
    <property type="gene ID" value="CLYHEMG025421"/>
</dbReference>
<dbReference type="Gene3D" id="1.10.10.2590">
    <property type="entry name" value="BEN domain"/>
    <property type="match status" value="1"/>
</dbReference>
<protein>
    <recommendedName>
        <fullName evidence="4">BEN domain-containing protein</fullName>
    </recommendedName>
</protein>
<evidence type="ECO:0000313" key="3">
    <source>
        <dbReference type="Proteomes" id="UP000594262"/>
    </source>
</evidence>
<name>A0A7M5XNI0_9CNID</name>